<evidence type="ECO:0000256" key="2">
    <source>
        <dbReference type="ARBA" id="ARBA00007362"/>
    </source>
</evidence>
<dbReference type="PANTHER" id="PTHR32322">
    <property type="entry name" value="INNER MEMBRANE TRANSPORTER"/>
    <property type="match status" value="1"/>
</dbReference>
<dbReference type="EMBL" id="CADCWF010000110">
    <property type="protein sequence ID" value="CAA9551250.1"/>
    <property type="molecule type" value="Genomic_DNA"/>
</dbReference>
<feature type="transmembrane region" description="Helical" evidence="6">
    <location>
        <begin position="30"/>
        <end position="51"/>
    </location>
</feature>
<feature type="transmembrane region" description="Helical" evidence="6">
    <location>
        <begin position="89"/>
        <end position="110"/>
    </location>
</feature>
<feature type="transmembrane region" description="Helical" evidence="6">
    <location>
        <begin position="288"/>
        <end position="304"/>
    </location>
</feature>
<keyword evidence="4 6" id="KW-1133">Transmembrane helix</keyword>
<feature type="transmembrane region" description="Helical" evidence="6">
    <location>
        <begin position="171"/>
        <end position="189"/>
    </location>
</feature>
<feature type="transmembrane region" description="Helical" evidence="6">
    <location>
        <begin position="116"/>
        <end position="138"/>
    </location>
</feature>
<evidence type="ECO:0000256" key="5">
    <source>
        <dbReference type="ARBA" id="ARBA00023136"/>
    </source>
</evidence>
<organism evidence="8">
    <name type="scientific">uncultured Thermomicrobiales bacterium</name>
    <dbReference type="NCBI Taxonomy" id="1645740"/>
    <lineage>
        <taxon>Bacteria</taxon>
        <taxon>Pseudomonadati</taxon>
        <taxon>Thermomicrobiota</taxon>
        <taxon>Thermomicrobia</taxon>
        <taxon>Thermomicrobiales</taxon>
        <taxon>environmental samples</taxon>
    </lineage>
</organism>
<evidence type="ECO:0000256" key="1">
    <source>
        <dbReference type="ARBA" id="ARBA00004141"/>
    </source>
</evidence>
<dbReference type="PANTHER" id="PTHR32322:SF2">
    <property type="entry name" value="EAMA DOMAIN-CONTAINING PROTEIN"/>
    <property type="match status" value="1"/>
</dbReference>
<reference evidence="8" key="1">
    <citation type="submission" date="2020-02" db="EMBL/GenBank/DDBJ databases">
        <authorList>
            <person name="Meier V. D."/>
        </authorList>
    </citation>
    <scope>NUCLEOTIDE SEQUENCE</scope>
    <source>
        <strain evidence="8">AVDCRST_MAG59</strain>
    </source>
</reference>
<proteinExistence type="inferred from homology"/>
<gene>
    <name evidence="8" type="ORF">AVDCRST_MAG59-1780</name>
</gene>
<evidence type="ECO:0000256" key="4">
    <source>
        <dbReference type="ARBA" id="ARBA00022989"/>
    </source>
</evidence>
<feature type="transmembrane region" description="Helical" evidence="6">
    <location>
        <begin position="233"/>
        <end position="252"/>
    </location>
</feature>
<dbReference type="AlphaFoldDB" id="A0A6J4ULT5"/>
<dbReference type="InterPro" id="IPR000620">
    <property type="entry name" value="EamA_dom"/>
</dbReference>
<comment type="similarity">
    <text evidence="2">Belongs to the EamA transporter family.</text>
</comment>
<evidence type="ECO:0000256" key="3">
    <source>
        <dbReference type="ARBA" id="ARBA00022692"/>
    </source>
</evidence>
<comment type="subcellular location">
    <subcellularLocation>
        <location evidence="1">Membrane</location>
        <topology evidence="1">Multi-pass membrane protein</topology>
    </subcellularLocation>
</comment>
<feature type="transmembrane region" description="Helical" evidence="6">
    <location>
        <begin position="145"/>
        <end position="165"/>
    </location>
</feature>
<accession>A0A6J4ULT5</accession>
<feature type="domain" description="EamA" evidence="7">
    <location>
        <begin position="28"/>
        <end position="159"/>
    </location>
</feature>
<protein>
    <submittedName>
        <fullName evidence="8">Permease of the drug/metabolite transporter (DMT) superfamily</fullName>
    </submittedName>
</protein>
<evidence type="ECO:0000259" key="7">
    <source>
        <dbReference type="Pfam" id="PF00892"/>
    </source>
</evidence>
<name>A0A6J4ULT5_9BACT</name>
<feature type="domain" description="EamA" evidence="7">
    <location>
        <begin position="171"/>
        <end position="303"/>
    </location>
</feature>
<evidence type="ECO:0000256" key="6">
    <source>
        <dbReference type="SAM" id="Phobius"/>
    </source>
</evidence>
<dbReference type="Pfam" id="PF00892">
    <property type="entry name" value="EamA"/>
    <property type="match status" value="2"/>
</dbReference>
<feature type="transmembrane region" description="Helical" evidence="6">
    <location>
        <begin position="264"/>
        <end position="282"/>
    </location>
</feature>
<dbReference type="InterPro" id="IPR037185">
    <property type="entry name" value="EmrE-like"/>
</dbReference>
<keyword evidence="5 6" id="KW-0472">Membrane</keyword>
<dbReference type="InterPro" id="IPR050638">
    <property type="entry name" value="AA-Vitamin_Transporters"/>
</dbReference>
<dbReference type="SUPFAM" id="SSF103481">
    <property type="entry name" value="Multidrug resistance efflux transporter EmrE"/>
    <property type="match status" value="2"/>
</dbReference>
<evidence type="ECO:0000313" key="8">
    <source>
        <dbReference type="EMBL" id="CAA9551250.1"/>
    </source>
</evidence>
<feature type="transmembrane region" description="Helical" evidence="6">
    <location>
        <begin position="57"/>
        <end position="77"/>
    </location>
</feature>
<keyword evidence="3 6" id="KW-0812">Transmembrane</keyword>
<dbReference type="GO" id="GO:0016020">
    <property type="term" value="C:membrane"/>
    <property type="evidence" value="ECO:0007669"/>
    <property type="project" value="UniProtKB-SubCell"/>
</dbReference>
<feature type="transmembrane region" description="Helical" evidence="6">
    <location>
        <begin position="201"/>
        <end position="221"/>
    </location>
</feature>
<sequence>MADATERLNDRGREPLGLAAVGGRDDTRGLVFGLLGVLAFSFTLPATRIAAPALGGVVVGLGRAEIAALLAAVLLLIRRELPPPRRCWPGLAIVAGGVVVGFPLLTSFALRQVPAAHGAVVVGLLPAATAIMAVVRAGERPSPSFWGASAAGVGAVLVFAAAQGAGTPQPADLLLLAAVALAGLGYAEGGRLARELGGWRVICWALVLAAPFLLPPAAIAVARGGVAGDGRAWAAFAYVSVVSMFLGFFAWYRGLALGGIARVGQVQLIQPVLTLAWAVLLLGETVDLPTLMAALLVVATVALGRRARA</sequence>